<dbReference type="EMBL" id="BQMJ01000056">
    <property type="protein sequence ID" value="GJQ14538.1"/>
    <property type="molecule type" value="Genomic_DNA"/>
</dbReference>
<keyword evidence="5" id="KW-0539">Nucleus</keyword>
<feature type="region of interest" description="Disordered" evidence="6">
    <location>
        <begin position="1"/>
        <end position="42"/>
    </location>
</feature>
<proteinExistence type="inferred from homology"/>
<comment type="caution">
    <text evidence="8">The sequence shown here is derived from an EMBL/GenBank/DDBJ whole genome shotgun (WGS) entry which is preliminary data.</text>
</comment>
<protein>
    <recommendedName>
        <fullName evidence="7">Origin recognition complex subunit 4 C-terminal domain-containing protein</fullName>
    </recommendedName>
</protein>
<dbReference type="InterPro" id="IPR027417">
    <property type="entry name" value="P-loop_NTPase"/>
</dbReference>
<dbReference type="PANTHER" id="PTHR12087">
    <property type="entry name" value="ORIGIN RECOGNITION COMPLEX SUBUNIT 4"/>
    <property type="match status" value="1"/>
</dbReference>
<dbReference type="GO" id="GO:0006270">
    <property type="term" value="P:DNA replication initiation"/>
    <property type="evidence" value="ECO:0007669"/>
    <property type="project" value="TreeGrafter"/>
</dbReference>
<dbReference type="InterPro" id="IPR032705">
    <property type="entry name" value="ORC4_C"/>
</dbReference>
<evidence type="ECO:0000256" key="5">
    <source>
        <dbReference type="ARBA" id="ARBA00023242"/>
    </source>
</evidence>
<evidence type="ECO:0000313" key="8">
    <source>
        <dbReference type="EMBL" id="GJQ14538.1"/>
    </source>
</evidence>
<dbReference type="Pfam" id="PF14629">
    <property type="entry name" value="ORC4_C"/>
    <property type="match status" value="1"/>
</dbReference>
<reference evidence="8" key="2">
    <citation type="submission" date="2022-01" db="EMBL/GenBank/DDBJ databases">
        <authorList>
            <person name="Hirooka S."/>
            <person name="Miyagishima S.Y."/>
        </authorList>
    </citation>
    <scope>NUCLEOTIDE SEQUENCE</scope>
    <source>
        <strain evidence="8">NBRC 102759</strain>
    </source>
</reference>
<evidence type="ECO:0000256" key="4">
    <source>
        <dbReference type="ARBA" id="ARBA00023125"/>
    </source>
</evidence>
<feature type="domain" description="Origin recognition complex subunit 4 C-terminal" evidence="7">
    <location>
        <begin position="259"/>
        <end position="465"/>
    </location>
</feature>
<sequence length="486" mass="56114">MQLRSRRREPHKVEKPNQRKKAKHSLTVQQTSENDLESVAGSSASLDQKQCTQLQQQVKEYLFNKLYQIKLASWENQDFSSISKTIETLLRNPAPQGESVILIGPAGSGKKMLVEETVRKVQIDTSIQQLKVIRLHGAIHAQGERPMKETHFQLKQSLPDKKAKESISQDDLLEFTCTNSLTTYLFLLYDFEYFIREKNQSFIYRIFESLQRNTVRGVILATSQQHDIVDSLEKRIKSRFSHRIYYMPVLKDAGQLLTILESLLCIDCDAPSSIQAVKQEFNRHISESVRDTQWNHILEDFLRMTPNVSSFLSLAFYIITNLSLDACGVPHLDLDTIRHGSCLLRQSVGRMQMLKNLSVLEVGLLSSLCRLTCRSSEKNEKEHGSLKLVAFSFERIYQEYIMQEFTSDSTPVTSDSYKRPIAWKAFSRLLDLQLIRFQERSIEGRNAMELHPVILVISPDELSQVLKEHPYISIAMQRWDKSRKTL</sequence>
<keyword evidence="4" id="KW-0238">DNA-binding</keyword>
<accession>A0A9C7Q121</accession>
<dbReference type="Proteomes" id="UP001061958">
    <property type="component" value="Unassembled WGS sequence"/>
</dbReference>
<dbReference type="PANTHER" id="PTHR12087:SF0">
    <property type="entry name" value="ORIGIN RECOGNITION COMPLEX SUBUNIT 4"/>
    <property type="match status" value="1"/>
</dbReference>
<reference evidence="8" key="1">
    <citation type="journal article" date="2022" name="Proc. Natl. Acad. Sci. U.S.A.">
        <title>Life cycle and functional genomics of the unicellular red alga Galdieria for elucidating algal and plant evolution and industrial use.</title>
        <authorList>
            <person name="Hirooka S."/>
            <person name="Itabashi T."/>
            <person name="Ichinose T.M."/>
            <person name="Onuma R."/>
            <person name="Fujiwara T."/>
            <person name="Yamashita S."/>
            <person name="Jong L.W."/>
            <person name="Tomita R."/>
            <person name="Iwane A.H."/>
            <person name="Miyagishima S.Y."/>
        </authorList>
    </citation>
    <scope>NUCLEOTIDE SEQUENCE</scope>
    <source>
        <strain evidence="8">NBRC 102759</strain>
    </source>
</reference>
<gene>
    <name evidence="8" type="ORF">GpartN1_g6329.t1</name>
</gene>
<evidence type="ECO:0000259" key="7">
    <source>
        <dbReference type="Pfam" id="PF14629"/>
    </source>
</evidence>
<dbReference type="AlphaFoldDB" id="A0A9C7Q121"/>
<feature type="compositionally biased region" description="Basic residues" evidence="6">
    <location>
        <begin position="1"/>
        <end position="10"/>
    </location>
</feature>
<dbReference type="InterPro" id="IPR016527">
    <property type="entry name" value="ORC4"/>
</dbReference>
<comment type="subcellular location">
    <subcellularLocation>
        <location evidence="1">Nucleus</location>
    </subcellularLocation>
</comment>
<dbReference type="GO" id="GO:0003688">
    <property type="term" value="F:DNA replication origin binding"/>
    <property type="evidence" value="ECO:0007669"/>
    <property type="project" value="TreeGrafter"/>
</dbReference>
<dbReference type="GO" id="GO:0005664">
    <property type="term" value="C:nuclear origin of replication recognition complex"/>
    <property type="evidence" value="ECO:0007669"/>
    <property type="project" value="TreeGrafter"/>
</dbReference>
<evidence type="ECO:0000256" key="6">
    <source>
        <dbReference type="SAM" id="MobiDB-lite"/>
    </source>
</evidence>
<evidence type="ECO:0000256" key="3">
    <source>
        <dbReference type="ARBA" id="ARBA00022705"/>
    </source>
</evidence>
<name>A0A9C7Q121_9RHOD</name>
<evidence type="ECO:0000256" key="2">
    <source>
        <dbReference type="ARBA" id="ARBA00005334"/>
    </source>
</evidence>
<dbReference type="Gene3D" id="3.40.50.300">
    <property type="entry name" value="P-loop containing nucleotide triphosphate hydrolases"/>
    <property type="match status" value="1"/>
</dbReference>
<dbReference type="SUPFAM" id="SSF52540">
    <property type="entry name" value="P-loop containing nucleoside triphosphate hydrolases"/>
    <property type="match status" value="1"/>
</dbReference>
<keyword evidence="3" id="KW-0235">DNA replication</keyword>
<evidence type="ECO:0000256" key="1">
    <source>
        <dbReference type="ARBA" id="ARBA00004123"/>
    </source>
</evidence>
<organism evidence="8 9">
    <name type="scientific">Galdieria partita</name>
    <dbReference type="NCBI Taxonomy" id="83374"/>
    <lineage>
        <taxon>Eukaryota</taxon>
        <taxon>Rhodophyta</taxon>
        <taxon>Bangiophyceae</taxon>
        <taxon>Galdieriales</taxon>
        <taxon>Galdieriaceae</taxon>
        <taxon>Galdieria</taxon>
    </lineage>
</organism>
<comment type="similarity">
    <text evidence="2">Belongs to the ORC4 family.</text>
</comment>
<evidence type="ECO:0000313" key="9">
    <source>
        <dbReference type="Proteomes" id="UP001061958"/>
    </source>
</evidence>
<keyword evidence="9" id="KW-1185">Reference proteome</keyword>
<dbReference type="OrthoDB" id="343623at2759"/>